<evidence type="ECO:0000313" key="4">
    <source>
        <dbReference type="Proteomes" id="UP000315496"/>
    </source>
</evidence>
<dbReference type="GO" id="GO:0000724">
    <property type="term" value="P:double-strand break repair via homologous recombination"/>
    <property type="evidence" value="ECO:0007669"/>
    <property type="project" value="TreeGrafter"/>
</dbReference>
<dbReference type="OrthoDB" id="30417at2759"/>
<protein>
    <submittedName>
        <fullName evidence="3">Mre11</fullName>
    </submittedName>
</protein>
<dbReference type="Gene3D" id="3.60.21.10">
    <property type="match status" value="1"/>
</dbReference>
<feature type="domain" description="Calcineurin-like phosphoesterase" evidence="2">
    <location>
        <begin position="3"/>
        <end position="208"/>
    </location>
</feature>
<dbReference type="PANTHER" id="PTHR10139">
    <property type="entry name" value="DOUBLE-STRAND BREAK REPAIR PROTEIN MRE11"/>
    <property type="match status" value="1"/>
</dbReference>
<sequence>MPRIAIFTDTHLGYANQYLRGTAGDENYLLFRECLHLAIGIQANLILHAGDLFDKRLPNAKVLKAIKVLKEYGVTGITGDGDCRFALIYGNHDNSDQPIELMEAAGVCTLLSPGTPTTFTISAVPVIFEDGVILLYGFSYTESLSSNEEVIALEEYTGSHPVLATFLILHQDYSTQMGRKCIDLNFVEEFNREATIPIDYVLIGHEHAEHVSKPSDSFQLLIPGSVHKTSRIRSLTKMKKEETNIYILDCNGYNDRSENHILKVSSLFASFYHSSTSTIHLDCSDERYLMEEGIDGLKKRIEEEIHQDVKGLIEHVCDVVYYRFRTAADHLQELWANYLDSTARPVFDLWFNWLLSPKGAIFHLPDEVSQYTGFSLAALAIEMDEISKFKELCLSLIQTASEPLPLRLDGGFTFMDIGLPKIYATCNYDVVIRRPMMVGLSQIQSIQVLDILEGLQKYYAVVQQIGRRFDEKVYFYNSHTYIETIRIIDTAIPSQPTKEGVEDDVQDVTLQDCSTTLLERLASLQRETTRYCALRLQREPSSKLGGSMIRNREGRENQEEEQQEQQEQREISCSSDALENMVLIPFFIERIKMEQRKGLETKRTSQREVENRRLTLEKDLTELLLALYQAEDWTKESIELKALIQSSDLFQSESV</sequence>
<evidence type="ECO:0000313" key="3">
    <source>
        <dbReference type="EMBL" id="TNJ30289.1"/>
    </source>
</evidence>
<dbReference type="InterPro" id="IPR004843">
    <property type="entry name" value="Calcineurin-like_PHP"/>
</dbReference>
<dbReference type="GO" id="GO:0000014">
    <property type="term" value="F:single-stranded DNA endodeoxyribonuclease activity"/>
    <property type="evidence" value="ECO:0007669"/>
    <property type="project" value="TreeGrafter"/>
</dbReference>
<dbReference type="GO" id="GO:0097552">
    <property type="term" value="P:mitochondrial double-strand break repair via homologous recombination"/>
    <property type="evidence" value="ECO:0007669"/>
    <property type="project" value="TreeGrafter"/>
</dbReference>
<dbReference type="EMBL" id="VDLU01000001">
    <property type="protein sequence ID" value="TNJ30289.1"/>
    <property type="molecule type" value="Genomic_DNA"/>
</dbReference>
<feature type="region of interest" description="Disordered" evidence="1">
    <location>
        <begin position="543"/>
        <end position="572"/>
    </location>
</feature>
<dbReference type="InterPro" id="IPR029052">
    <property type="entry name" value="Metallo-depent_PP-like"/>
</dbReference>
<dbReference type="VEuPathDB" id="GiardiaDB:GMRT_13014"/>
<keyword evidence="4" id="KW-1185">Reference proteome</keyword>
<accession>A0A4Z1TCH4</accession>
<dbReference type="GO" id="GO:0042138">
    <property type="term" value="P:meiotic DNA double-strand break formation"/>
    <property type="evidence" value="ECO:0007669"/>
    <property type="project" value="TreeGrafter"/>
</dbReference>
<comment type="caution">
    <text evidence="3">The sequence shown here is derived from an EMBL/GenBank/DDBJ whole genome shotgun (WGS) entry which is preliminary data.</text>
</comment>
<gene>
    <name evidence="3" type="ORF">GMRT_13014</name>
</gene>
<dbReference type="GO" id="GO:0007095">
    <property type="term" value="P:mitotic G2 DNA damage checkpoint signaling"/>
    <property type="evidence" value="ECO:0007669"/>
    <property type="project" value="TreeGrafter"/>
</dbReference>
<dbReference type="PANTHER" id="PTHR10139:SF1">
    <property type="entry name" value="DOUBLE-STRAND BREAK REPAIR PROTEIN MRE11"/>
    <property type="match status" value="1"/>
</dbReference>
<dbReference type="GO" id="GO:0006303">
    <property type="term" value="P:double-strand break repair via nonhomologous end joining"/>
    <property type="evidence" value="ECO:0007669"/>
    <property type="project" value="TreeGrafter"/>
</dbReference>
<dbReference type="SUPFAM" id="SSF56300">
    <property type="entry name" value="Metallo-dependent phosphatases"/>
    <property type="match status" value="1"/>
</dbReference>
<proteinExistence type="predicted"/>
<dbReference type="AlphaFoldDB" id="A0A4Z1TCH4"/>
<name>A0A4Z1TCH4_GIAMU</name>
<organism evidence="3 4">
    <name type="scientific">Giardia muris</name>
    <dbReference type="NCBI Taxonomy" id="5742"/>
    <lineage>
        <taxon>Eukaryota</taxon>
        <taxon>Metamonada</taxon>
        <taxon>Diplomonadida</taxon>
        <taxon>Hexamitidae</taxon>
        <taxon>Giardiinae</taxon>
        <taxon>Giardia</taxon>
    </lineage>
</organism>
<evidence type="ECO:0000259" key="2">
    <source>
        <dbReference type="Pfam" id="PF00149"/>
    </source>
</evidence>
<dbReference type="Proteomes" id="UP000315496">
    <property type="component" value="Chromosome 1"/>
</dbReference>
<dbReference type="Pfam" id="PF00149">
    <property type="entry name" value="Metallophos"/>
    <property type="match status" value="1"/>
</dbReference>
<dbReference type="GO" id="GO:0030870">
    <property type="term" value="C:Mre11 complex"/>
    <property type="evidence" value="ECO:0007669"/>
    <property type="project" value="TreeGrafter"/>
</dbReference>
<dbReference type="GO" id="GO:0035861">
    <property type="term" value="C:site of double-strand break"/>
    <property type="evidence" value="ECO:0007669"/>
    <property type="project" value="TreeGrafter"/>
</dbReference>
<evidence type="ECO:0000256" key="1">
    <source>
        <dbReference type="SAM" id="MobiDB-lite"/>
    </source>
</evidence>
<dbReference type="GO" id="GO:0000723">
    <property type="term" value="P:telomere maintenance"/>
    <property type="evidence" value="ECO:0007669"/>
    <property type="project" value="TreeGrafter"/>
</dbReference>
<reference evidence="3 4" key="1">
    <citation type="submission" date="2019-05" db="EMBL/GenBank/DDBJ databases">
        <title>The compact genome of Giardia muris reveals important steps in the evolution of intestinal protozoan parasites.</title>
        <authorList>
            <person name="Xu F."/>
            <person name="Jimenez-Gonzalez A."/>
            <person name="Einarsson E."/>
            <person name="Astvaldsson A."/>
            <person name="Peirasmaki D."/>
            <person name="Eckmann L."/>
            <person name="Andersson J.O."/>
            <person name="Svard S.G."/>
            <person name="Jerlstrom-Hultqvist J."/>
        </authorList>
    </citation>
    <scope>NUCLEOTIDE SEQUENCE [LARGE SCALE GENOMIC DNA]</scope>
    <source>
        <strain evidence="3 4">Roberts-Thomson</strain>
    </source>
</reference>